<dbReference type="SUPFAM" id="SSF52540">
    <property type="entry name" value="P-loop containing nucleoside triphosphate hydrolases"/>
    <property type="match status" value="1"/>
</dbReference>
<evidence type="ECO:0000259" key="1">
    <source>
        <dbReference type="Pfam" id="PF13614"/>
    </source>
</evidence>
<dbReference type="GO" id="GO:0051782">
    <property type="term" value="P:negative regulation of cell division"/>
    <property type="evidence" value="ECO:0007669"/>
    <property type="project" value="TreeGrafter"/>
</dbReference>
<gene>
    <name evidence="2" type="ORF">D5R95_02685</name>
</gene>
<dbReference type="GO" id="GO:0005524">
    <property type="term" value="F:ATP binding"/>
    <property type="evidence" value="ECO:0007669"/>
    <property type="project" value="TreeGrafter"/>
</dbReference>
<evidence type="ECO:0000313" key="3">
    <source>
        <dbReference type="Proteomes" id="UP000284763"/>
    </source>
</evidence>
<dbReference type="Pfam" id="PF13614">
    <property type="entry name" value="AAA_31"/>
    <property type="match status" value="1"/>
</dbReference>
<dbReference type="GO" id="GO:0005829">
    <property type="term" value="C:cytosol"/>
    <property type="evidence" value="ECO:0007669"/>
    <property type="project" value="TreeGrafter"/>
</dbReference>
<dbReference type="Proteomes" id="UP000284763">
    <property type="component" value="Unassembled WGS sequence"/>
</dbReference>
<protein>
    <recommendedName>
        <fullName evidence="1">AAA domain-containing protein</fullName>
    </recommendedName>
</protein>
<dbReference type="Gene3D" id="3.40.50.300">
    <property type="entry name" value="P-loop containing nucleotide triphosphate hydrolases"/>
    <property type="match status" value="1"/>
</dbReference>
<dbReference type="PANTHER" id="PTHR43384">
    <property type="entry name" value="SEPTUM SITE-DETERMINING PROTEIN MIND HOMOLOG, CHLOROPLASTIC-RELATED"/>
    <property type="match status" value="1"/>
</dbReference>
<feature type="domain" description="AAA" evidence="1">
    <location>
        <begin position="2"/>
        <end position="122"/>
    </location>
</feature>
<reference evidence="2 3" key="1">
    <citation type="submission" date="2018-08" db="EMBL/GenBank/DDBJ databases">
        <title>The metabolism and importance of syntrophic acetate oxidation coupled to methane or sulfide production in haloalkaline environments.</title>
        <authorList>
            <person name="Timmers P.H.A."/>
            <person name="Vavourakis C.D."/>
            <person name="Sorokin D.Y."/>
            <person name="Sinninghe Damste J.S."/>
            <person name="Muyzer G."/>
            <person name="Stams A.J.M."/>
            <person name="Plugge C.M."/>
        </authorList>
    </citation>
    <scope>NUCLEOTIDE SEQUENCE [LARGE SCALE GENOMIC DNA]</scope>
    <source>
        <strain evidence="2">MSAO_Arc3</strain>
    </source>
</reference>
<dbReference type="GO" id="GO:0009898">
    <property type="term" value="C:cytoplasmic side of plasma membrane"/>
    <property type="evidence" value="ECO:0007669"/>
    <property type="project" value="TreeGrafter"/>
</dbReference>
<feature type="non-terminal residue" evidence="2">
    <location>
        <position position="1"/>
    </location>
</feature>
<dbReference type="AlphaFoldDB" id="A0A3R7VU07"/>
<sequence length="254" mass="28307">VSLAGLGNRTVVVDADIAMPNIGLLLGEDKVDKTYHDYMAGHAAIDEIIYEGPGGLKFIPGSLSLENISEVDVVKVVELIESLKDSFDFILIDTAPGISKETAVVLESADNTFLVVNPEISSVVDSLKIKIYVEMKEKNIKGIILNRTKMYQPEPGSEQQENEYEMLQEDITDILETEIYGEVPEDLIIKKSSIHREPSVLLEPGAKASIYFKSIASKLAGYEYDIEYELKPYSQGLLKRILSFFSLRKDKVKN</sequence>
<comment type="caution">
    <text evidence="2">The sequence shown here is derived from an EMBL/GenBank/DDBJ whole genome shotgun (WGS) entry which is preliminary data.</text>
</comment>
<dbReference type="GO" id="GO:0016887">
    <property type="term" value="F:ATP hydrolysis activity"/>
    <property type="evidence" value="ECO:0007669"/>
    <property type="project" value="TreeGrafter"/>
</dbReference>
<dbReference type="EMBL" id="QZAB01000181">
    <property type="protein sequence ID" value="RQD88866.1"/>
    <property type="molecule type" value="Genomic_DNA"/>
</dbReference>
<accession>A0A3R7VU07</accession>
<organism evidence="2 3">
    <name type="scientific">Methanosalsum natronophilum</name>
    <dbReference type="NCBI Taxonomy" id="768733"/>
    <lineage>
        <taxon>Archaea</taxon>
        <taxon>Methanobacteriati</taxon>
        <taxon>Methanobacteriota</taxon>
        <taxon>Stenosarchaea group</taxon>
        <taxon>Methanomicrobia</taxon>
        <taxon>Methanosarcinales</taxon>
        <taxon>Methanosarcinaceae</taxon>
        <taxon>Methanosalsum</taxon>
    </lineage>
</organism>
<dbReference type="PANTHER" id="PTHR43384:SF10">
    <property type="entry name" value="ATPASE INVOLVED IN CHROMOSOME PARTITIONING, PARA_MIND FAMILY"/>
    <property type="match status" value="1"/>
</dbReference>
<dbReference type="InterPro" id="IPR050625">
    <property type="entry name" value="ParA/MinD_ATPase"/>
</dbReference>
<dbReference type="InterPro" id="IPR027417">
    <property type="entry name" value="P-loop_NTPase"/>
</dbReference>
<evidence type="ECO:0000313" key="2">
    <source>
        <dbReference type="EMBL" id="RQD88866.1"/>
    </source>
</evidence>
<proteinExistence type="predicted"/>
<name>A0A3R7VU07_9EURY</name>
<dbReference type="InterPro" id="IPR025669">
    <property type="entry name" value="AAA_dom"/>
</dbReference>